<dbReference type="Gene3D" id="2.40.50.140">
    <property type="entry name" value="Nucleic acid-binding proteins"/>
    <property type="match status" value="1"/>
</dbReference>
<comment type="caution">
    <text evidence="1">The sequence shown here is derived from an EMBL/GenBank/DDBJ whole genome shotgun (WGS) entry which is preliminary data.</text>
</comment>
<reference evidence="1" key="1">
    <citation type="submission" date="2020-01" db="EMBL/GenBank/DDBJ databases">
        <authorList>
            <person name="Mishra B."/>
        </authorList>
    </citation>
    <scope>NUCLEOTIDE SEQUENCE [LARGE SCALE GENOMIC DNA]</scope>
</reference>
<dbReference type="InterPro" id="IPR012340">
    <property type="entry name" value="NA-bd_OB-fold"/>
</dbReference>
<gene>
    <name evidence="1" type="ORF">MERR_LOCUS1720</name>
</gene>
<evidence type="ECO:0000313" key="1">
    <source>
        <dbReference type="EMBL" id="CAA7014486.1"/>
    </source>
</evidence>
<protein>
    <recommendedName>
        <fullName evidence="3">Replication factor A C-terminal domain-containing protein</fullName>
    </recommendedName>
</protein>
<proteinExistence type="predicted"/>
<name>A0A6D2HI83_9BRAS</name>
<organism evidence="1 2">
    <name type="scientific">Microthlaspi erraticum</name>
    <dbReference type="NCBI Taxonomy" id="1685480"/>
    <lineage>
        <taxon>Eukaryota</taxon>
        <taxon>Viridiplantae</taxon>
        <taxon>Streptophyta</taxon>
        <taxon>Embryophyta</taxon>
        <taxon>Tracheophyta</taxon>
        <taxon>Spermatophyta</taxon>
        <taxon>Magnoliopsida</taxon>
        <taxon>eudicotyledons</taxon>
        <taxon>Gunneridae</taxon>
        <taxon>Pentapetalae</taxon>
        <taxon>rosids</taxon>
        <taxon>malvids</taxon>
        <taxon>Brassicales</taxon>
        <taxon>Brassicaceae</taxon>
        <taxon>Coluteocarpeae</taxon>
        <taxon>Microthlaspi</taxon>
    </lineage>
</organism>
<dbReference type="OrthoDB" id="1114157at2759"/>
<evidence type="ECO:0008006" key="3">
    <source>
        <dbReference type="Google" id="ProtNLM"/>
    </source>
</evidence>
<sequence length="204" mass="22761">MHSVYLVSNFEVVPTYNHYKVTDNTLITIRFMDSTQVIEIAEADCSIKKKNVDCTHVVGQVLQVQGPNLDDATSKQKIVLLLLLEAAIGIPRFRVELLVENGGRTSTFVLFDRDARTLTNTTVEDINMSVGNEDQAGGNATDIPICLLELVGKTLDFQIKISEYNFQSSSQTFIVTRVVEEKLTGNEDSDTTNVFNHRPSVQDF</sequence>
<dbReference type="EMBL" id="CACVBM020000111">
    <property type="protein sequence ID" value="CAA7014486.1"/>
    <property type="molecule type" value="Genomic_DNA"/>
</dbReference>
<dbReference type="AlphaFoldDB" id="A0A6D2HI83"/>
<accession>A0A6D2HI83</accession>
<evidence type="ECO:0000313" key="2">
    <source>
        <dbReference type="Proteomes" id="UP000467841"/>
    </source>
</evidence>
<dbReference type="Proteomes" id="UP000467841">
    <property type="component" value="Unassembled WGS sequence"/>
</dbReference>
<keyword evidence="2" id="KW-1185">Reference proteome</keyword>